<accession>A0ABR3JA90</accession>
<comment type="caution">
    <text evidence="3">The sequence shown here is derived from an EMBL/GenBank/DDBJ whole genome shotgun (WGS) entry which is preliminary data.</text>
</comment>
<feature type="region of interest" description="Disordered" evidence="2">
    <location>
        <begin position="62"/>
        <end position="88"/>
    </location>
</feature>
<evidence type="ECO:0000256" key="2">
    <source>
        <dbReference type="SAM" id="MobiDB-lite"/>
    </source>
</evidence>
<proteinExistence type="predicted"/>
<protein>
    <submittedName>
        <fullName evidence="3">Uncharacterized protein</fullName>
    </submittedName>
</protein>
<name>A0ABR3JA90_9AGAR</name>
<organism evidence="3 4">
    <name type="scientific">Hohenbuehelia grisea</name>
    <dbReference type="NCBI Taxonomy" id="104357"/>
    <lineage>
        <taxon>Eukaryota</taxon>
        <taxon>Fungi</taxon>
        <taxon>Dikarya</taxon>
        <taxon>Basidiomycota</taxon>
        <taxon>Agaricomycotina</taxon>
        <taxon>Agaricomycetes</taxon>
        <taxon>Agaricomycetidae</taxon>
        <taxon>Agaricales</taxon>
        <taxon>Pleurotineae</taxon>
        <taxon>Pleurotaceae</taxon>
        <taxon>Hohenbuehelia</taxon>
    </lineage>
</organism>
<feature type="compositionally biased region" description="Acidic residues" evidence="2">
    <location>
        <begin position="62"/>
        <end position="73"/>
    </location>
</feature>
<evidence type="ECO:0000313" key="4">
    <source>
        <dbReference type="Proteomes" id="UP001556367"/>
    </source>
</evidence>
<keyword evidence="4" id="KW-1185">Reference proteome</keyword>
<sequence>MAHKSDFKRCCELCPVVFKRNSIPHHRKTCLIYLKIHSGKIGNASYQTKMLGVTRAEGSEFDSDFDVDSDSDNENPANSDSTAPKLRVTESSSVSKLQIKCLLELLAAAETRLPTEPDKLANDDSEAKNQLDQRLEIAKAVTTVAQQTEQLVEDEAACALKTENKQLHADLDKERRVKELTITERDALLLEKASLKSQLKDRLDRQEAAASTAERYRHQRDVLCASKEQLKKELEESQQKLIQLNAAKPVEELEGNLRNAQSKLLETERALQEIHGELDDRKSEYEAFRLDTLLTCIKAHTQLGLMMQGLGAEDDSSGLQGGARALRCKEAQLLTLSQHIAEMSAKLSSYTCTAVQGPDQQETSNESNTKATTASSPITVGKRRRNGD</sequence>
<feature type="coiled-coil region" evidence="1">
    <location>
        <begin position="196"/>
        <end position="277"/>
    </location>
</feature>
<evidence type="ECO:0000313" key="3">
    <source>
        <dbReference type="EMBL" id="KAL0952410.1"/>
    </source>
</evidence>
<keyword evidence="1" id="KW-0175">Coiled coil</keyword>
<dbReference type="Proteomes" id="UP001556367">
    <property type="component" value="Unassembled WGS sequence"/>
</dbReference>
<feature type="compositionally biased region" description="Polar residues" evidence="2">
    <location>
        <begin position="352"/>
        <end position="378"/>
    </location>
</feature>
<evidence type="ECO:0000256" key="1">
    <source>
        <dbReference type="SAM" id="Coils"/>
    </source>
</evidence>
<gene>
    <name evidence="3" type="ORF">HGRIS_006684</name>
</gene>
<feature type="region of interest" description="Disordered" evidence="2">
    <location>
        <begin position="352"/>
        <end position="388"/>
    </location>
</feature>
<dbReference type="EMBL" id="JASNQZ010000010">
    <property type="protein sequence ID" value="KAL0952410.1"/>
    <property type="molecule type" value="Genomic_DNA"/>
</dbReference>
<reference evidence="4" key="1">
    <citation type="submission" date="2024-06" db="EMBL/GenBank/DDBJ databases">
        <title>Multi-omics analyses provide insights into the biosynthesis of the anticancer antibiotic pleurotin in Hohenbuehelia grisea.</title>
        <authorList>
            <person name="Weaver J.A."/>
            <person name="Alberti F."/>
        </authorList>
    </citation>
    <scope>NUCLEOTIDE SEQUENCE [LARGE SCALE GENOMIC DNA]</scope>
    <source>
        <strain evidence="4">T-177</strain>
    </source>
</reference>